<evidence type="ECO:0000259" key="2">
    <source>
        <dbReference type="Pfam" id="PF05551"/>
    </source>
</evidence>
<dbReference type="AlphaFoldDB" id="A0A819MWE4"/>
<dbReference type="EMBL" id="CAJNON010000365">
    <property type="protein sequence ID" value="CAF1221798.1"/>
    <property type="molecule type" value="Genomic_DNA"/>
</dbReference>
<reference evidence="4" key="1">
    <citation type="submission" date="2021-02" db="EMBL/GenBank/DDBJ databases">
        <authorList>
            <person name="Nowell W R."/>
        </authorList>
    </citation>
    <scope>NUCLEOTIDE SEQUENCE</scope>
</reference>
<evidence type="ECO:0000256" key="1">
    <source>
        <dbReference type="SAM" id="Coils"/>
    </source>
</evidence>
<evidence type="ECO:0000313" key="3">
    <source>
        <dbReference type="EMBL" id="CAF1221798.1"/>
    </source>
</evidence>
<feature type="domain" description="Zinc-binding loop region of homing endonuclease" evidence="2">
    <location>
        <begin position="149"/>
        <end position="222"/>
    </location>
</feature>
<evidence type="ECO:0000313" key="5">
    <source>
        <dbReference type="Proteomes" id="UP000663881"/>
    </source>
</evidence>
<proteinExistence type="predicted"/>
<gene>
    <name evidence="4" type="ORF">OKA104_LOCUS28940</name>
    <name evidence="3" type="ORF">VCS650_LOCUS26759</name>
</gene>
<dbReference type="Pfam" id="PF05551">
    <property type="entry name" value="zf-His_Me_endon"/>
    <property type="match status" value="1"/>
</dbReference>
<dbReference type="Proteomes" id="UP000663881">
    <property type="component" value="Unassembled WGS sequence"/>
</dbReference>
<dbReference type="EMBL" id="CAJOAY010002873">
    <property type="protein sequence ID" value="CAF3986023.1"/>
    <property type="molecule type" value="Genomic_DNA"/>
</dbReference>
<protein>
    <recommendedName>
        <fullName evidence="2">Zinc-binding loop region of homing endonuclease domain-containing protein</fullName>
    </recommendedName>
</protein>
<dbReference type="InterPro" id="IPR008704">
    <property type="entry name" value="Endonuclease_Zinc-binding_loop"/>
</dbReference>
<sequence length="254" mass="29296">MKKRIAKNPYPIRADKEQMMADTGLPLDDINSKLKNVRKQLKKEKLKQEKMMATLEEVEEERGAGQYFLNIISTNNAIKLYNIMMKRDNYEEFINDQHIKPELSKEQLEIMTGSKPHDGPYFTKWLSCLATKQELLSVRDATITLHRNSQFYSVFNKQIIKTCSHLCDSLGCVLKDHLMVESHEMNISRRDCEGIILSIIPASTTSPPQIRKATPCRHGINCRDSHGDHFLYSCKKVQCIFLDESSVAFLNKNK</sequence>
<dbReference type="Gene3D" id="1.10.10.60">
    <property type="entry name" value="Homeodomain-like"/>
    <property type="match status" value="1"/>
</dbReference>
<organism evidence="4 5">
    <name type="scientific">Adineta steineri</name>
    <dbReference type="NCBI Taxonomy" id="433720"/>
    <lineage>
        <taxon>Eukaryota</taxon>
        <taxon>Metazoa</taxon>
        <taxon>Spiralia</taxon>
        <taxon>Gnathifera</taxon>
        <taxon>Rotifera</taxon>
        <taxon>Eurotatoria</taxon>
        <taxon>Bdelloidea</taxon>
        <taxon>Adinetida</taxon>
        <taxon>Adinetidae</taxon>
        <taxon>Adineta</taxon>
    </lineage>
</organism>
<accession>A0A819MWE4</accession>
<name>A0A819MWE4_9BILA</name>
<dbReference type="GO" id="GO:0004519">
    <property type="term" value="F:endonuclease activity"/>
    <property type="evidence" value="ECO:0007669"/>
    <property type="project" value="InterPro"/>
</dbReference>
<dbReference type="Gene3D" id="3.90.75.10">
    <property type="entry name" value="Homing Intron 3 (I-ppo) Encoded Endonuclease, Chain A"/>
    <property type="match status" value="1"/>
</dbReference>
<dbReference type="InterPro" id="IPR044930">
    <property type="entry name" value="Homing_endonuclease_His-Me"/>
</dbReference>
<keyword evidence="1" id="KW-0175">Coiled coil</keyword>
<comment type="caution">
    <text evidence="4">The sequence shown here is derived from an EMBL/GenBank/DDBJ whole genome shotgun (WGS) entry which is preliminary data.</text>
</comment>
<dbReference type="InterPro" id="IPR044925">
    <property type="entry name" value="His-Me_finger_sf"/>
</dbReference>
<feature type="coiled-coil region" evidence="1">
    <location>
        <begin position="27"/>
        <end position="61"/>
    </location>
</feature>
<dbReference type="SUPFAM" id="SSF54060">
    <property type="entry name" value="His-Me finger endonucleases"/>
    <property type="match status" value="1"/>
</dbReference>
<evidence type="ECO:0000313" key="4">
    <source>
        <dbReference type="EMBL" id="CAF3986023.1"/>
    </source>
</evidence>
<dbReference type="Proteomes" id="UP000663891">
    <property type="component" value="Unassembled WGS sequence"/>
</dbReference>